<dbReference type="Gene3D" id="3.30.200.20">
    <property type="entry name" value="Phosphorylase Kinase, domain 1"/>
    <property type="match status" value="1"/>
</dbReference>
<evidence type="ECO:0000256" key="1">
    <source>
        <dbReference type="ARBA" id="ARBA00004370"/>
    </source>
</evidence>
<evidence type="ECO:0000256" key="8">
    <source>
        <dbReference type="SAM" id="MobiDB-lite"/>
    </source>
</evidence>
<dbReference type="InterPro" id="IPR013210">
    <property type="entry name" value="LRR_N_plant-typ"/>
</dbReference>
<dbReference type="GO" id="GO:0005524">
    <property type="term" value="F:ATP binding"/>
    <property type="evidence" value="ECO:0007669"/>
    <property type="project" value="InterPro"/>
</dbReference>
<keyword evidence="13" id="KW-1185">Reference proteome</keyword>
<evidence type="ECO:0000313" key="13">
    <source>
        <dbReference type="Proteomes" id="UP001279734"/>
    </source>
</evidence>
<evidence type="ECO:0000256" key="4">
    <source>
        <dbReference type="ARBA" id="ARBA00022729"/>
    </source>
</evidence>
<evidence type="ECO:0000256" key="5">
    <source>
        <dbReference type="ARBA" id="ARBA00022737"/>
    </source>
</evidence>
<dbReference type="Gene3D" id="3.80.10.10">
    <property type="entry name" value="Ribonuclease Inhibitor"/>
    <property type="match status" value="2"/>
</dbReference>
<dbReference type="InterPro" id="IPR001245">
    <property type="entry name" value="Ser-Thr/Tyr_kinase_cat_dom"/>
</dbReference>
<dbReference type="InterPro" id="IPR046959">
    <property type="entry name" value="PRK1-6/SRF4-like"/>
</dbReference>
<name>A0AAD3T2W1_NEPGR</name>
<dbReference type="InterPro" id="IPR032675">
    <property type="entry name" value="LRR_dom_sf"/>
</dbReference>
<feature type="compositionally biased region" description="Pro residues" evidence="8">
    <location>
        <begin position="12"/>
        <end position="22"/>
    </location>
</feature>
<dbReference type="PROSITE" id="PS50011">
    <property type="entry name" value="PROTEIN_KINASE_DOM"/>
    <property type="match status" value="1"/>
</dbReference>
<keyword evidence="2" id="KW-0433">Leucine-rich repeat</keyword>
<dbReference type="InterPro" id="IPR011009">
    <property type="entry name" value="Kinase-like_dom_sf"/>
</dbReference>
<dbReference type="Pfam" id="PF13855">
    <property type="entry name" value="LRR_8"/>
    <property type="match status" value="1"/>
</dbReference>
<protein>
    <recommendedName>
        <fullName evidence="11">Protein kinase domain-containing protein</fullName>
    </recommendedName>
</protein>
<dbReference type="InterPro" id="IPR001611">
    <property type="entry name" value="Leu-rich_rpt"/>
</dbReference>
<keyword evidence="6 9" id="KW-1133">Transmembrane helix</keyword>
<keyword evidence="4 10" id="KW-0732">Signal</keyword>
<feature type="chain" id="PRO_5042115165" description="Protein kinase domain-containing protein" evidence="10">
    <location>
        <begin position="42"/>
        <end position="640"/>
    </location>
</feature>
<keyword evidence="3 9" id="KW-0812">Transmembrane</keyword>
<evidence type="ECO:0000313" key="12">
    <source>
        <dbReference type="EMBL" id="GMH21998.1"/>
    </source>
</evidence>
<proteinExistence type="predicted"/>
<dbReference type="PANTHER" id="PTHR48007">
    <property type="entry name" value="LEUCINE-RICH REPEAT RECEPTOR-LIKE PROTEIN KINASE PXC1"/>
    <property type="match status" value="1"/>
</dbReference>
<gene>
    <name evidence="12" type="ORF">Nepgr_023841</name>
</gene>
<dbReference type="Proteomes" id="UP001279734">
    <property type="component" value="Unassembled WGS sequence"/>
</dbReference>
<reference evidence="12" key="1">
    <citation type="submission" date="2023-05" db="EMBL/GenBank/DDBJ databases">
        <title>Nepenthes gracilis genome sequencing.</title>
        <authorList>
            <person name="Fukushima K."/>
        </authorList>
    </citation>
    <scope>NUCLEOTIDE SEQUENCE</scope>
    <source>
        <strain evidence="12">SING2019-196</strain>
    </source>
</reference>
<dbReference type="GO" id="GO:0004672">
    <property type="term" value="F:protein kinase activity"/>
    <property type="evidence" value="ECO:0007669"/>
    <property type="project" value="InterPro"/>
</dbReference>
<accession>A0AAD3T2W1</accession>
<feature type="domain" description="Protein kinase" evidence="11">
    <location>
        <begin position="354"/>
        <end position="640"/>
    </location>
</feature>
<evidence type="ECO:0000256" key="9">
    <source>
        <dbReference type="SAM" id="Phobius"/>
    </source>
</evidence>
<comment type="subcellular location">
    <subcellularLocation>
        <location evidence="1">Membrane</location>
    </subcellularLocation>
</comment>
<dbReference type="Pfam" id="PF08263">
    <property type="entry name" value="LRRNT_2"/>
    <property type="match status" value="1"/>
</dbReference>
<dbReference type="FunFam" id="3.80.10.10:FF:000400">
    <property type="entry name" value="Nuclear pore complex protein NUP107"/>
    <property type="match status" value="1"/>
</dbReference>
<dbReference type="PANTHER" id="PTHR48007:SF67">
    <property type="entry name" value="POLLEN RECEPTOR-LIKE KINASE 1"/>
    <property type="match status" value="1"/>
</dbReference>
<evidence type="ECO:0000256" key="7">
    <source>
        <dbReference type="ARBA" id="ARBA00023136"/>
    </source>
</evidence>
<keyword evidence="7 9" id="KW-0472">Membrane</keyword>
<keyword evidence="5" id="KW-0677">Repeat</keyword>
<dbReference type="Gene3D" id="1.10.510.10">
    <property type="entry name" value="Transferase(Phosphotransferase) domain 1"/>
    <property type="match status" value="1"/>
</dbReference>
<dbReference type="InterPro" id="IPR000719">
    <property type="entry name" value="Prot_kinase_dom"/>
</dbReference>
<dbReference type="Pfam" id="PF07714">
    <property type="entry name" value="PK_Tyr_Ser-Thr"/>
    <property type="match status" value="1"/>
</dbReference>
<evidence type="ECO:0000256" key="3">
    <source>
        <dbReference type="ARBA" id="ARBA00022692"/>
    </source>
</evidence>
<evidence type="ECO:0000256" key="6">
    <source>
        <dbReference type="ARBA" id="ARBA00022989"/>
    </source>
</evidence>
<organism evidence="12 13">
    <name type="scientific">Nepenthes gracilis</name>
    <name type="common">Slender pitcher plant</name>
    <dbReference type="NCBI Taxonomy" id="150966"/>
    <lineage>
        <taxon>Eukaryota</taxon>
        <taxon>Viridiplantae</taxon>
        <taxon>Streptophyta</taxon>
        <taxon>Embryophyta</taxon>
        <taxon>Tracheophyta</taxon>
        <taxon>Spermatophyta</taxon>
        <taxon>Magnoliopsida</taxon>
        <taxon>eudicotyledons</taxon>
        <taxon>Gunneridae</taxon>
        <taxon>Pentapetalae</taxon>
        <taxon>Caryophyllales</taxon>
        <taxon>Nepenthaceae</taxon>
        <taxon>Nepenthes</taxon>
    </lineage>
</organism>
<dbReference type="GO" id="GO:0016020">
    <property type="term" value="C:membrane"/>
    <property type="evidence" value="ECO:0007669"/>
    <property type="project" value="UniProtKB-SubCell"/>
</dbReference>
<dbReference type="SUPFAM" id="SSF56112">
    <property type="entry name" value="Protein kinase-like (PK-like)"/>
    <property type="match status" value="1"/>
</dbReference>
<feature type="transmembrane region" description="Helical" evidence="9">
    <location>
        <begin position="274"/>
        <end position="295"/>
    </location>
</feature>
<evidence type="ECO:0000256" key="2">
    <source>
        <dbReference type="ARBA" id="ARBA00022614"/>
    </source>
</evidence>
<sequence length="640" mass="70591">MGGDAAPSRLRVPPPSSSTRPPRPPLLQLLLLVVHQSFAVAASDAANEAEALVKFRDSLHHNEAIPNWNPSTAPCSGDSSNWVGVICLNGSVWGLQLENMGLSGKIDVDELTRLNNLRTLSIMNNKFQGEIPDLRRLTKLRSIYLSNNQFSGEIPDDGFSGMTALRRLFLANNSFTGKIPTSLTTLPRLVELRLEGNRFEGGIPNFEPLDSLALNAANNQLEGPIPPGLRNLSANSFSGNKGLCGPPLGSCTTISTATSTASGRVPSTLSTTGVVLSVLLALAILALIIAAALYYHRREAVKTGRTMSSNRRSKLQHTMETRRLRHAETKKMGHGRLVFVREDREEFDLPELLTASAEVLGCGSFGSSYKAVMSGSKAAAVVVKRFRQMSRVGRQGFFEHLKMIGRLRHRNLLPVVACYYRKEEKLIISDFAENGSLAYHLHGNRNMNNPVLDWSKRLRVIKGVARGLAYLYNQLPGLVVAHGHLKSSNVLLDSSFEPLLADYALLPLINPEHAQQLMVAYKSPEYTNHNHITKKTDVWGLGILILETLTGKFPINYVTVGSTKGVSSASWVNAIAIEQEQSEHHWFDREMEGTQNAVGEMRKLLRIGLSCCEEDVDVRCCVEEAVEKIEEVKERDDNER</sequence>
<comment type="caution">
    <text evidence="12">The sequence shown here is derived from an EMBL/GenBank/DDBJ whole genome shotgun (WGS) entry which is preliminary data.</text>
</comment>
<dbReference type="SUPFAM" id="SSF52058">
    <property type="entry name" value="L domain-like"/>
    <property type="match status" value="1"/>
</dbReference>
<dbReference type="EMBL" id="BSYO01000024">
    <property type="protein sequence ID" value="GMH21998.1"/>
    <property type="molecule type" value="Genomic_DNA"/>
</dbReference>
<feature type="signal peptide" evidence="10">
    <location>
        <begin position="1"/>
        <end position="41"/>
    </location>
</feature>
<dbReference type="AlphaFoldDB" id="A0AAD3T2W1"/>
<evidence type="ECO:0000256" key="10">
    <source>
        <dbReference type="SAM" id="SignalP"/>
    </source>
</evidence>
<feature type="region of interest" description="Disordered" evidence="8">
    <location>
        <begin position="1"/>
        <end position="22"/>
    </location>
</feature>
<evidence type="ECO:0000259" key="11">
    <source>
        <dbReference type="PROSITE" id="PS50011"/>
    </source>
</evidence>